<reference evidence="2 3" key="1">
    <citation type="journal article" date="2018" name="BMC Genomics">
        <title>Comparative genome analyses reveal sequence features reflecting distinct modes of host-adaptation between dicot and monocot powdery mildew.</title>
        <authorList>
            <person name="Wu Y."/>
            <person name="Ma X."/>
            <person name="Pan Z."/>
            <person name="Kale S.D."/>
            <person name="Song Y."/>
            <person name="King H."/>
            <person name="Zhang Q."/>
            <person name="Presley C."/>
            <person name="Deng X."/>
            <person name="Wei C.I."/>
            <person name="Xiao S."/>
        </authorList>
    </citation>
    <scope>NUCLEOTIDE SEQUENCE [LARGE SCALE GENOMIC DNA]</scope>
    <source>
        <strain evidence="2">UMSG2</strain>
    </source>
</reference>
<dbReference type="Proteomes" id="UP000286134">
    <property type="component" value="Unassembled WGS sequence"/>
</dbReference>
<gene>
    <name evidence="2" type="ORF">OnM2_066069</name>
</gene>
<feature type="region of interest" description="Disordered" evidence="1">
    <location>
        <begin position="1"/>
        <end position="49"/>
    </location>
</feature>
<keyword evidence="3" id="KW-1185">Reference proteome</keyword>
<comment type="caution">
    <text evidence="2">The sequence shown here is derived from an EMBL/GenBank/DDBJ whole genome shotgun (WGS) entry which is preliminary data.</text>
</comment>
<evidence type="ECO:0000256" key="1">
    <source>
        <dbReference type="SAM" id="MobiDB-lite"/>
    </source>
</evidence>
<feature type="non-terminal residue" evidence="2">
    <location>
        <position position="73"/>
    </location>
</feature>
<proteinExistence type="predicted"/>
<sequence>MNIPNLTISHDVHNSQYNSRSTPVDESSQVEHSQQYHTAQSFQQDDTDSSINELADPQYEDYTAFYKDPFLPR</sequence>
<organism evidence="2 3">
    <name type="scientific">Erysiphe neolycopersici</name>
    <dbReference type="NCBI Taxonomy" id="212602"/>
    <lineage>
        <taxon>Eukaryota</taxon>
        <taxon>Fungi</taxon>
        <taxon>Dikarya</taxon>
        <taxon>Ascomycota</taxon>
        <taxon>Pezizomycotina</taxon>
        <taxon>Leotiomycetes</taxon>
        <taxon>Erysiphales</taxon>
        <taxon>Erysiphaceae</taxon>
        <taxon>Erysiphe</taxon>
    </lineage>
</organism>
<protein>
    <submittedName>
        <fullName evidence="2">Uncharacterized protein</fullName>
    </submittedName>
</protein>
<accession>A0A420HMI3</accession>
<dbReference type="AlphaFoldDB" id="A0A420HMI3"/>
<evidence type="ECO:0000313" key="2">
    <source>
        <dbReference type="EMBL" id="RKF58651.1"/>
    </source>
</evidence>
<dbReference type="EMBL" id="MCFK01006634">
    <property type="protein sequence ID" value="RKF58651.1"/>
    <property type="molecule type" value="Genomic_DNA"/>
</dbReference>
<evidence type="ECO:0000313" key="3">
    <source>
        <dbReference type="Proteomes" id="UP000286134"/>
    </source>
</evidence>
<name>A0A420HMI3_9PEZI</name>